<evidence type="ECO:0000313" key="2">
    <source>
        <dbReference type="EMBL" id="MBX8630926.1"/>
    </source>
</evidence>
<feature type="transmembrane region" description="Helical" evidence="1">
    <location>
        <begin position="66"/>
        <end position="86"/>
    </location>
</feature>
<gene>
    <name evidence="2" type="ORF">J9259_00150</name>
    <name evidence="3" type="ORF">KIY12_00170</name>
</gene>
<evidence type="ECO:0000313" key="4">
    <source>
        <dbReference type="Proteomes" id="UP000750197"/>
    </source>
</evidence>
<accession>A0A8J7YLS5</accession>
<dbReference type="AlphaFoldDB" id="A0A8J7YLS5"/>
<feature type="transmembrane region" description="Helical" evidence="1">
    <location>
        <begin position="125"/>
        <end position="143"/>
    </location>
</feature>
<dbReference type="EMBL" id="JAGVSJ010000001">
    <property type="protein sequence ID" value="MBX8630926.1"/>
    <property type="molecule type" value="Genomic_DNA"/>
</dbReference>
<name>A0A8J7YLS5_9ARCH</name>
<keyword evidence="1" id="KW-0812">Transmembrane</keyword>
<proteinExistence type="predicted"/>
<dbReference type="Proteomes" id="UP000750197">
    <property type="component" value="Unassembled WGS sequence"/>
</dbReference>
<organism evidence="3 4">
    <name type="scientific">Candidatus Sysuiplasma superficiale</name>
    <dbReference type="NCBI Taxonomy" id="2823368"/>
    <lineage>
        <taxon>Archaea</taxon>
        <taxon>Methanobacteriati</taxon>
        <taxon>Thermoplasmatota</taxon>
        <taxon>Thermoplasmata</taxon>
        <taxon>Candidatus Sysuiplasmatales</taxon>
        <taxon>Candidatus Sysuiplasmataceae</taxon>
        <taxon>Candidatus Sysuiplasma</taxon>
    </lineage>
</organism>
<comment type="caution">
    <text evidence="3">The sequence shown here is derived from an EMBL/GenBank/DDBJ whole genome shotgun (WGS) entry which is preliminary data.</text>
</comment>
<protein>
    <submittedName>
        <fullName evidence="3">Uncharacterized protein</fullName>
    </submittedName>
</protein>
<dbReference type="Proteomes" id="UP000716004">
    <property type="component" value="Unassembled WGS sequence"/>
</dbReference>
<feature type="transmembrane region" description="Helical" evidence="1">
    <location>
        <begin position="92"/>
        <end position="113"/>
    </location>
</feature>
<keyword evidence="1" id="KW-0472">Membrane</keyword>
<dbReference type="EMBL" id="JAHEAC010000001">
    <property type="protein sequence ID" value="MBX8643138.1"/>
    <property type="molecule type" value="Genomic_DNA"/>
</dbReference>
<reference evidence="3" key="1">
    <citation type="submission" date="2021-05" db="EMBL/GenBank/DDBJ databases">
        <title>Genomic insights into ecological role and evolution of a novel Thermoplasmata order Candidatus Sysuiplasmatales.</title>
        <authorList>
            <person name="Yuan Y."/>
        </authorList>
    </citation>
    <scope>NUCLEOTIDE SEQUENCE</scope>
    <source>
        <strain evidence="3">TUT19-bin139</strain>
        <strain evidence="2">YP2-bin.285</strain>
    </source>
</reference>
<sequence>MVRTWSFVLLGVAAIWLLVLLYIIARNFSIPLLVGLLIVSISTYAYLFILKKEMPRPWTVMKLRKLSFLSVLYSVVILAILVSFALRGKHAFLVFATSLFLLYMVHVTLRGWYYSHSTVSVRIDMTTFVALVLNIGASIFSLHDLLASYGSGVLADAAIVLVIVSTASTKHSIISSMLDRIASRLKRRRRTKTEDGS</sequence>
<evidence type="ECO:0000313" key="3">
    <source>
        <dbReference type="EMBL" id="MBX8643138.1"/>
    </source>
</evidence>
<feature type="transmembrane region" description="Helical" evidence="1">
    <location>
        <begin position="149"/>
        <end position="167"/>
    </location>
</feature>
<feature type="transmembrane region" description="Helical" evidence="1">
    <location>
        <begin position="30"/>
        <end position="50"/>
    </location>
</feature>
<keyword evidence="1" id="KW-1133">Transmembrane helix</keyword>
<evidence type="ECO:0000256" key="1">
    <source>
        <dbReference type="SAM" id="Phobius"/>
    </source>
</evidence>
<feature type="transmembrane region" description="Helical" evidence="1">
    <location>
        <begin position="7"/>
        <end position="24"/>
    </location>
</feature>